<protein>
    <recommendedName>
        <fullName evidence="4">DUF4412 domain-containing protein</fullName>
    </recommendedName>
</protein>
<feature type="region of interest" description="Disordered" evidence="1">
    <location>
        <begin position="93"/>
        <end position="112"/>
    </location>
</feature>
<dbReference type="EMBL" id="QLMA01000001">
    <property type="protein sequence ID" value="RAJ88074.1"/>
    <property type="molecule type" value="Genomic_DNA"/>
</dbReference>
<evidence type="ECO:0000313" key="2">
    <source>
        <dbReference type="EMBL" id="RAJ88074.1"/>
    </source>
</evidence>
<proteinExistence type="predicted"/>
<evidence type="ECO:0008006" key="4">
    <source>
        <dbReference type="Google" id="ProtNLM"/>
    </source>
</evidence>
<accession>A0A327WJV4</accession>
<organism evidence="2 3">
    <name type="scientific">Chitinophaga dinghuensis</name>
    <dbReference type="NCBI Taxonomy" id="1539050"/>
    <lineage>
        <taxon>Bacteria</taxon>
        <taxon>Pseudomonadati</taxon>
        <taxon>Bacteroidota</taxon>
        <taxon>Chitinophagia</taxon>
        <taxon>Chitinophagales</taxon>
        <taxon>Chitinophagaceae</taxon>
        <taxon>Chitinophaga</taxon>
    </lineage>
</organism>
<keyword evidence="3" id="KW-1185">Reference proteome</keyword>
<dbReference type="AlphaFoldDB" id="A0A327WJV4"/>
<evidence type="ECO:0000313" key="3">
    <source>
        <dbReference type="Proteomes" id="UP000249819"/>
    </source>
</evidence>
<gene>
    <name evidence="2" type="ORF">CLV59_101839</name>
</gene>
<comment type="caution">
    <text evidence="2">The sequence shown here is derived from an EMBL/GenBank/DDBJ whole genome shotgun (WGS) entry which is preliminary data.</text>
</comment>
<dbReference type="Proteomes" id="UP000249819">
    <property type="component" value="Unassembled WGS sequence"/>
</dbReference>
<sequence length="225" mass="24199">MVTGFSFAQSSLPAQIQFNYEVVQQMNIKNGEQSGTNTYYFTTNGDFTAIKSSTGDNGMSMLIYTKDGSGWLVDDARKTITGVSMNKVMTGMAMKGNKNPKTKPARTLTPTGKTKKICGREAVEYQLQSEKGTTNFWYVPVEFPTARLYTAGIGGAGLSKLGATANPLGTAVDKNYLVAEVENGGQKAIETKSITKTAFSFSTAGYTIKDLRGKSLGGIIKEQSK</sequence>
<reference evidence="2 3" key="1">
    <citation type="submission" date="2018-06" db="EMBL/GenBank/DDBJ databases">
        <title>Genomic Encyclopedia of Archaeal and Bacterial Type Strains, Phase II (KMG-II): from individual species to whole genera.</title>
        <authorList>
            <person name="Goeker M."/>
        </authorList>
    </citation>
    <scope>NUCLEOTIDE SEQUENCE [LARGE SCALE GENOMIC DNA]</scope>
    <source>
        <strain evidence="2 3">DSM 29821</strain>
    </source>
</reference>
<evidence type="ECO:0000256" key="1">
    <source>
        <dbReference type="SAM" id="MobiDB-lite"/>
    </source>
</evidence>
<name>A0A327WJV4_9BACT</name>